<name>A0A7C9JRY7_9BACT</name>
<keyword evidence="2" id="KW-0285">Flavoprotein</keyword>
<keyword evidence="5" id="KW-0732">Signal</keyword>
<evidence type="ECO:0000256" key="2">
    <source>
        <dbReference type="ARBA" id="ARBA00022630"/>
    </source>
</evidence>
<dbReference type="Gene3D" id="3.50.50.60">
    <property type="entry name" value="FAD/NAD(P)-binding domain"/>
    <property type="match status" value="1"/>
</dbReference>
<dbReference type="AlphaFoldDB" id="A0A7C9JRY7"/>
<feature type="signal peptide" evidence="5">
    <location>
        <begin position="1"/>
        <end position="30"/>
    </location>
</feature>
<dbReference type="Pfam" id="PF00890">
    <property type="entry name" value="FAD_binding_2"/>
    <property type="match status" value="1"/>
</dbReference>
<reference evidence="7" key="1">
    <citation type="submission" date="2018-08" db="EMBL/GenBank/DDBJ databases">
        <title>Murine metabolic-syndrome-specific gut microbial biobank.</title>
        <authorList>
            <person name="Liu C."/>
        </authorList>
    </citation>
    <scope>NUCLEOTIDE SEQUENCE [LARGE SCALE GENOMIC DNA]</scope>
    <source>
        <strain evidence="7">Z82</strain>
    </source>
</reference>
<dbReference type="SUPFAM" id="SSF56425">
    <property type="entry name" value="Succinate dehydrogenase/fumarate reductase flavoprotein, catalytic domain"/>
    <property type="match status" value="1"/>
</dbReference>
<evidence type="ECO:0000256" key="5">
    <source>
        <dbReference type="SAM" id="SignalP"/>
    </source>
</evidence>
<dbReference type="InterPro" id="IPR027477">
    <property type="entry name" value="Succ_DH/fumarate_Rdtase_cat_sf"/>
</dbReference>
<accession>A0A7C9JRY7</accession>
<dbReference type="InterPro" id="IPR036188">
    <property type="entry name" value="FAD/NAD-bd_sf"/>
</dbReference>
<evidence type="ECO:0000313" key="7">
    <source>
        <dbReference type="EMBL" id="NBI34657.1"/>
    </source>
</evidence>
<sequence length="584" mass="62151">MSDKTMAFNRRSFVKGGIAAASGLALGALAGCGNAPVKSQAEPAAGGSSVALPDSITMADVENSAVELEPITDFAAEETYDIVVVGAGCAGVPAVVTALEEGATVCCLQKESIVSANGAGASCVAHKYSDPAAVARWTSLWAEENLWRFNRELFKYWEERSDETLSWILQKGLAVGVEPNVCLTGESVYLDGLGTVAVCKAIQPGNQVLMEALAAQAEKDGAVFHYSTPAVQLVQDESGAVTGVVGKASDGSYIKVNANKGVILAAGDYMNNESLLNRYNGDVIDWQPDLINHTGDGHILGALAGGRIAPGPHPRQIHSLFSDDRMFLATPILSLDPEGNRFMNEEVVMTDWNTVMKYRYSADMKKHLYRFLDSAVEEKFPGVATVEDVEALVQGTIEGGGERGSGLGVGLATYKGDTLEELLYNMGIDDPQPFLDGIARYNELCASGADTDFGKNPAYMKAVDTPPFYGIINNPETLSANNGGLLVDGHYQVIDAEGNPIPGLFSAGVNGGDVCGGINWHMPAGSSNGHCFNAGRYTVIYALTGGLTPSKPAKFEDVEDMFRDPNGKFMWDKPELISHDIPRW</sequence>
<feature type="domain" description="FAD-dependent oxidoreductase 2 FAD-binding" evidence="6">
    <location>
        <begin position="81"/>
        <end position="525"/>
    </location>
</feature>
<evidence type="ECO:0000256" key="4">
    <source>
        <dbReference type="ARBA" id="ARBA00023002"/>
    </source>
</evidence>
<dbReference type="PANTHER" id="PTHR43400:SF7">
    <property type="entry name" value="FAD-DEPENDENT OXIDOREDUCTASE 2 FAD BINDING DOMAIN-CONTAINING PROTEIN"/>
    <property type="match status" value="1"/>
</dbReference>
<comment type="caution">
    <text evidence="7">The sequence shown here is derived from an EMBL/GenBank/DDBJ whole genome shotgun (WGS) entry which is preliminary data.</text>
</comment>
<comment type="cofactor">
    <cofactor evidence="1">
        <name>FAD</name>
        <dbReference type="ChEBI" id="CHEBI:57692"/>
    </cofactor>
</comment>
<dbReference type="InterPro" id="IPR050315">
    <property type="entry name" value="FAD-oxidoreductase_2"/>
</dbReference>
<evidence type="ECO:0000259" key="6">
    <source>
        <dbReference type="Pfam" id="PF00890"/>
    </source>
</evidence>
<evidence type="ECO:0000256" key="1">
    <source>
        <dbReference type="ARBA" id="ARBA00001974"/>
    </source>
</evidence>
<dbReference type="SUPFAM" id="SSF51905">
    <property type="entry name" value="FAD/NAD(P)-binding domain"/>
    <property type="match status" value="1"/>
</dbReference>
<dbReference type="Gene3D" id="3.90.700.10">
    <property type="entry name" value="Succinate dehydrogenase/fumarate reductase flavoprotein, catalytic domain"/>
    <property type="match status" value="1"/>
</dbReference>
<dbReference type="PROSITE" id="PS51318">
    <property type="entry name" value="TAT"/>
    <property type="match status" value="1"/>
</dbReference>
<organism evidence="7">
    <name type="scientific">Muribaculaceae bacterium Z82</name>
    <dbReference type="NCBI Taxonomy" id="2304548"/>
    <lineage>
        <taxon>Bacteria</taxon>
        <taxon>Pseudomonadati</taxon>
        <taxon>Bacteroidota</taxon>
        <taxon>Bacteroidia</taxon>
        <taxon>Bacteroidales</taxon>
        <taxon>Muribaculaceae</taxon>
    </lineage>
</organism>
<protein>
    <submittedName>
        <fullName evidence="7">FAD-binding protein</fullName>
    </submittedName>
</protein>
<keyword evidence="3" id="KW-0274">FAD</keyword>
<gene>
    <name evidence="7" type="ORF">D1639_06360</name>
</gene>
<dbReference type="PANTHER" id="PTHR43400">
    <property type="entry name" value="FUMARATE REDUCTASE"/>
    <property type="match status" value="1"/>
</dbReference>
<dbReference type="InterPro" id="IPR003953">
    <property type="entry name" value="FAD-dep_OxRdtase_2_FAD-bd"/>
</dbReference>
<proteinExistence type="predicted"/>
<dbReference type="GO" id="GO:0016491">
    <property type="term" value="F:oxidoreductase activity"/>
    <property type="evidence" value="ECO:0007669"/>
    <property type="project" value="UniProtKB-KW"/>
</dbReference>
<dbReference type="InterPro" id="IPR006311">
    <property type="entry name" value="TAT_signal"/>
</dbReference>
<dbReference type="PROSITE" id="PS51257">
    <property type="entry name" value="PROKAR_LIPOPROTEIN"/>
    <property type="match status" value="1"/>
</dbReference>
<feature type="chain" id="PRO_5028963665" evidence="5">
    <location>
        <begin position="31"/>
        <end position="584"/>
    </location>
</feature>
<dbReference type="EMBL" id="QWKH01000039">
    <property type="protein sequence ID" value="NBI34657.1"/>
    <property type="molecule type" value="Genomic_DNA"/>
</dbReference>
<keyword evidence="4" id="KW-0560">Oxidoreductase</keyword>
<evidence type="ECO:0000256" key="3">
    <source>
        <dbReference type="ARBA" id="ARBA00022827"/>
    </source>
</evidence>